<dbReference type="InterPro" id="IPR002104">
    <property type="entry name" value="Integrase_catalytic"/>
</dbReference>
<evidence type="ECO:0000313" key="8">
    <source>
        <dbReference type="EMBL" id="MCL6285993.1"/>
    </source>
</evidence>
<dbReference type="EMBL" id="JAMFMB010000047">
    <property type="protein sequence ID" value="MCL6285993.1"/>
    <property type="molecule type" value="Genomic_DNA"/>
</dbReference>
<evidence type="ECO:0000259" key="7">
    <source>
        <dbReference type="PROSITE" id="PS51900"/>
    </source>
</evidence>
<protein>
    <submittedName>
        <fullName evidence="8">Site-specific integrase</fullName>
    </submittedName>
</protein>
<dbReference type="InterPro" id="IPR044068">
    <property type="entry name" value="CB"/>
</dbReference>
<keyword evidence="3 5" id="KW-0238">DNA-binding</keyword>
<reference evidence="8" key="1">
    <citation type="submission" date="2022-05" db="EMBL/GenBank/DDBJ databases">
        <authorList>
            <person name="Park J.-S."/>
        </authorList>
    </citation>
    <scope>NUCLEOTIDE SEQUENCE</scope>
    <source>
        <strain evidence="8">2012CJ41-6</strain>
    </source>
</reference>
<dbReference type="Gene3D" id="1.10.443.10">
    <property type="entry name" value="Intergrase catalytic core"/>
    <property type="match status" value="1"/>
</dbReference>
<dbReference type="PROSITE" id="PS51898">
    <property type="entry name" value="TYR_RECOMBINASE"/>
    <property type="match status" value="1"/>
</dbReference>
<dbReference type="InterPro" id="IPR010998">
    <property type="entry name" value="Integrase_recombinase_N"/>
</dbReference>
<evidence type="ECO:0000259" key="6">
    <source>
        <dbReference type="PROSITE" id="PS51898"/>
    </source>
</evidence>
<organism evidence="8 9">
    <name type="scientific">Ruegeria spongiae</name>
    <dbReference type="NCBI Taxonomy" id="2942209"/>
    <lineage>
        <taxon>Bacteria</taxon>
        <taxon>Pseudomonadati</taxon>
        <taxon>Pseudomonadota</taxon>
        <taxon>Alphaproteobacteria</taxon>
        <taxon>Rhodobacterales</taxon>
        <taxon>Roseobacteraceae</taxon>
        <taxon>Ruegeria</taxon>
    </lineage>
</organism>
<dbReference type="Pfam" id="PF00589">
    <property type="entry name" value="Phage_integrase"/>
    <property type="match status" value="1"/>
</dbReference>
<evidence type="ECO:0000256" key="4">
    <source>
        <dbReference type="ARBA" id="ARBA00023172"/>
    </source>
</evidence>
<dbReference type="InterPro" id="IPR050090">
    <property type="entry name" value="Tyrosine_recombinase_XerCD"/>
</dbReference>
<dbReference type="InterPro" id="IPR046668">
    <property type="entry name" value="DUF6538"/>
</dbReference>
<dbReference type="SUPFAM" id="SSF56349">
    <property type="entry name" value="DNA breaking-rejoining enzymes"/>
    <property type="match status" value="1"/>
</dbReference>
<dbReference type="InterPro" id="IPR013762">
    <property type="entry name" value="Integrase-like_cat_sf"/>
</dbReference>
<dbReference type="PROSITE" id="PS51900">
    <property type="entry name" value="CB"/>
    <property type="match status" value="1"/>
</dbReference>
<feature type="domain" description="Tyr recombinase" evidence="6">
    <location>
        <begin position="302"/>
        <end position="508"/>
    </location>
</feature>
<dbReference type="PANTHER" id="PTHR30349">
    <property type="entry name" value="PHAGE INTEGRASE-RELATED"/>
    <property type="match status" value="1"/>
</dbReference>
<comment type="similarity">
    <text evidence="1">Belongs to the 'phage' integrase family.</text>
</comment>
<evidence type="ECO:0000256" key="1">
    <source>
        <dbReference type="ARBA" id="ARBA00008857"/>
    </source>
</evidence>
<dbReference type="RefSeq" id="WP_249713316.1">
    <property type="nucleotide sequence ID" value="NZ_JAMFMB010000047.1"/>
</dbReference>
<evidence type="ECO:0000256" key="3">
    <source>
        <dbReference type="ARBA" id="ARBA00023125"/>
    </source>
</evidence>
<evidence type="ECO:0000313" key="9">
    <source>
        <dbReference type="Proteomes" id="UP001203880"/>
    </source>
</evidence>
<sequence length="508" mass="57059">MTLTMPSPTKDKNSGIFYLRVRVPANLTRLTGKAEVTKSLRTREPAEAKERFAVEYAKLQKRWASLRARPEPLPLKNIVALSGRVYFRLMETLELEPGEPEIWQRLLSLSEQAEAVEDGLEKWYGEAANEVLAEEGIAIDTASRTRLLREIHKAWTQAANQQMKRAEGDFAPDQQANRFPKWEPTGAPQKATQGPTLTSLFERWKKDHLSNGKAPATVDDFAQKKDALVAYLGHEEVAKIKPKDIADWCDYLRDEKGLKPKTIGPKYLAAIKAILRLGRSKFLIEVDPSEGVSVKVPKPVAARSKGFTDDEANRILQRANEALNEDTRATRKNKLACRWIPWICAYTGARAGEIAQLRQHDLKTTGAIQWLLITPDAGSVKAGRYRTVPLHPHLLEIGLVDFVKSAGSGYLFHDGGKTPEDAFRLSQNARDKVGDWVRNKVGISDPRIQPSHAWRHRFKTQARNADVDVAYQNAICGHASGNVGDDYGDYPVETLYREICKIPRIKLD</sequence>
<keyword evidence="4" id="KW-0233">DNA recombination</keyword>
<dbReference type="Gene3D" id="1.10.150.130">
    <property type="match status" value="1"/>
</dbReference>
<accession>A0ABT0Q852</accession>
<comment type="caution">
    <text evidence="8">The sequence shown here is derived from an EMBL/GenBank/DDBJ whole genome shotgun (WGS) entry which is preliminary data.</text>
</comment>
<keyword evidence="2" id="KW-0229">DNA integration</keyword>
<dbReference type="Pfam" id="PF20172">
    <property type="entry name" value="DUF6538"/>
    <property type="match status" value="1"/>
</dbReference>
<feature type="domain" description="Core-binding (CB)" evidence="7">
    <location>
        <begin position="195"/>
        <end position="278"/>
    </location>
</feature>
<dbReference type="Proteomes" id="UP001203880">
    <property type="component" value="Unassembled WGS sequence"/>
</dbReference>
<evidence type="ECO:0000256" key="5">
    <source>
        <dbReference type="PROSITE-ProRule" id="PRU01248"/>
    </source>
</evidence>
<evidence type="ECO:0000256" key="2">
    <source>
        <dbReference type="ARBA" id="ARBA00022908"/>
    </source>
</evidence>
<name>A0ABT0Q852_9RHOB</name>
<proteinExistence type="inferred from homology"/>
<keyword evidence="9" id="KW-1185">Reference proteome</keyword>
<dbReference type="InterPro" id="IPR011010">
    <property type="entry name" value="DNA_brk_join_enz"/>
</dbReference>
<gene>
    <name evidence="8" type="ORF">M3P21_20980</name>
</gene>
<dbReference type="PANTHER" id="PTHR30349:SF41">
    <property type="entry name" value="INTEGRASE_RECOMBINASE PROTEIN MJ0367-RELATED"/>
    <property type="match status" value="1"/>
</dbReference>